<dbReference type="OrthoDB" id="142078at2"/>
<gene>
    <name evidence="3" type="ORF">BG57_15685</name>
    <name evidence="2" type="ORF">GCM10010985_20100</name>
</gene>
<dbReference type="RefSeq" id="WP_035968443.1">
    <property type="nucleotide sequence ID" value="NZ_BMEG01000002.1"/>
</dbReference>
<dbReference type="Gene3D" id="3.40.50.10330">
    <property type="entry name" value="Probable inorganic polyphosphate/atp-NAD kinase, domain 1"/>
    <property type="match status" value="1"/>
</dbReference>
<proteinExistence type="predicted"/>
<dbReference type="GO" id="GO:0005829">
    <property type="term" value="C:cytosol"/>
    <property type="evidence" value="ECO:0007669"/>
    <property type="project" value="TreeGrafter"/>
</dbReference>
<dbReference type="GO" id="GO:0016301">
    <property type="term" value="F:kinase activity"/>
    <property type="evidence" value="ECO:0007669"/>
    <property type="project" value="UniProtKB-KW"/>
</dbReference>
<protein>
    <submittedName>
        <fullName evidence="3">Diacylglycerol kinase</fullName>
    </submittedName>
</protein>
<keyword evidence="5" id="KW-1185">Reference proteome</keyword>
<organism evidence="3 4">
    <name type="scientific">Caballeronia grimmiae</name>
    <dbReference type="NCBI Taxonomy" id="1071679"/>
    <lineage>
        <taxon>Bacteria</taxon>
        <taxon>Pseudomonadati</taxon>
        <taxon>Pseudomonadota</taxon>
        <taxon>Betaproteobacteria</taxon>
        <taxon>Burkholderiales</taxon>
        <taxon>Burkholderiaceae</taxon>
        <taxon>Caballeronia</taxon>
    </lineage>
</organism>
<dbReference type="SMART" id="SM00046">
    <property type="entry name" value="DAGKc"/>
    <property type="match status" value="1"/>
</dbReference>
<dbReference type="EMBL" id="JFHE01000029">
    <property type="protein sequence ID" value="KDR29784.1"/>
    <property type="molecule type" value="Genomic_DNA"/>
</dbReference>
<dbReference type="Pfam" id="PF00781">
    <property type="entry name" value="DAGK_cat"/>
    <property type="match status" value="1"/>
</dbReference>
<feature type="domain" description="DAGKc" evidence="1">
    <location>
        <begin position="24"/>
        <end position="157"/>
    </location>
</feature>
<dbReference type="Gene3D" id="2.60.200.40">
    <property type="match status" value="1"/>
</dbReference>
<dbReference type="eggNOG" id="COG1597">
    <property type="taxonomic scope" value="Bacteria"/>
</dbReference>
<comment type="caution">
    <text evidence="3">The sequence shown here is derived from an EMBL/GenBank/DDBJ whole genome shotgun (WGS) entry which is preliminary data.</text>
</comment>
<dbReference type="EMBL" id="BMEG01000002">
    <property type="protein sequence ID" value="GGD65905.1"/>
    <property type="molecule type" value="Genomic_DNA"/>
</dbReference>
<dbReference type="InterPro" id="IPR001206">
    <property type="entry name" value="Diacylglycerol_kinase_cat_dom"/>
</dbReference>
<dbReference type="PANTHER" id="PTHR30492">
    <property type="entry name" value="METHYLGLYOXAL SYNTHASE"/>
    <property type="match status" value="1"/>
</dbReference>
<dbReference type="InterPro" id="IPR016064">
    <property type="entry name" value="NAD/diacylglycerol_kinase_sf"/>
</dbReference>
<evidence type="ECO:0000259" key="1">
    <source>
        <dbReference type="PROSITE" id="PS50146"/>
    </source>
</evidence>
<dbReference type="GO" id="GO:0008929">
    <property type="term" value="F:methylglyoxal synthase activity"/>
    <property type="evidence" value="ECO:0007669"/>
    <property type="project" value="InterPro"/>
</dbReference>
<reference evidence="2" key="1">
    <citation type="journal article" date="2014" name="Int. J. Syst. Evol. Microbiol.">
        <title>Complete genome of a new Firmicutes species belonging to the dominant human colonic microbiota ('Ruminococcus bicirculans') reveals two chromosomes and a selective capacity to utilize plant glucans.</title>
        <authorList>
            <consortium name="NISC Comparative Sequencing Program"/>
            <person name="Wegmann U."/>
            <person name="Louis P."/>
            <person name="Goesmann A."/>
            <person name="Henrissat B."/>
            <person name="Duncan S.H."/>
            <person name="Flint H.J."/>
        </authorList>
    </citation>
    <scope>NUCLEOTIDE SEQUENCE</scope>
    <source>
        <strain evidence="2">CGMCC 1.11013</strain>
    </source>
</reference>
<accession>A0A069NQ81</accession>
<dbReference type="InterPro" id="IPR017438">
    <property type="entry name" value="ATP-NAD_kinase_N"/>
</dbReference>
<dbReference type="InterPro" id="IPR004363">
    <property type="entry name" value="Methylgl_synth"/>
</dbReference>
<keyword evidence="3" id="KW-0808">Transferase</keyword>
<dbReference type="GO" id="GO:0019242">
    <property type="term" value="P:methylglyoxal biosynthetic process"/>
    <property type="evidence" value="ECO:0007669"/>
    <property type="project" value="InterPro"/>
</dbReference>
<evidence type="ECO:0000313" key="3">
    <source>
        <dbReference type="EMBL" id="KDR29784.1"/>
    </source>
</evidence>
<dbReference type="PANTHER" id="PTHR30492:SF0">
    <property type="entry name" value="METHYLGLYOXAL SYNTHASE"/>
    <property type="match status" value="1"/>
</dbReference>
<dbReference type="Proteomes" id="UP000597138">
    <property type="component" value="Unassembled WGS sequence"/>
</dbReference>
<dbReference type="PROSITE" id="PS50146">
    <property type="entry name" value="DAGK"/>
    <property type="match status" value="1"/>
</dbReference>
<dbReference type="Proteomes" id="UP000027439">
    <property type="component" value="Unassembled WGS sequence"/>
</dbReference>
<dbReference type="SUPFAM" id="SSF111331">
    <property type="entry name" value="NAD kinase/diacylglycerol kinase-like"/>
    <property type="match status" value="1"/>
</dbReference>
<evidence type="ECO:0000313" key="5">
    <source>
        <dbReference type="Proteomes" id="UP000597138"/>
    </source>
</evidence>
<keyword evidence="3" id="KW-0418">Kinase</keyword>
<evidence type="ECO:0000313" key="4">
    <source>
        <dbReference type="Proteomes" id="UP000027439"/>
    </source>
</evidence>
<dbReference type="AlphaFoldDB" id="A0A069NQ81"/>
<dbReference type="STRING" id="1071679.BG57_15685"/>
<reference evidence="3 4" key="2">
    <citation type="submission" date="2014-03" db="EMBL/GenBank/DDBJ databases">
        <title>Draft Genome Sequences of Four Burkholderia Strains.</title>
        <authorList>
            <person name="Liu X.Y."/>
            <person name="Li C.X."/>
            <person name="Xu J.H."/>
        </authorList>
    </citation>
    <scope>NUCLEOTIDE SEQUENCE [LARGE SCALE GENOMIC DNA]</scope>
    <source>
        <strain evidence="3 4">R27</strain>
    </source>
</reference>
<sequence>MNVPAESTDAAPIAQSEQRARALSPGAPFFVVMNAGSGRKQVDETRAVLERELGGAGRRFDLSVVTDPRELAATARKAAERARTDDGVLVGAGGDGTLCTVAEAALTAGVPFAVLPRGTFNYFSRDHGIPADLDASTKLLLEARAYPVQVGYVNDRMFIVNASLGLYPKLLEDRETYKQQFGRSRLVAMWSALFTLLRRHRHLRLHIEHEGRTREVRSSTLFVGNNRLQLEQIGMAEAKAVEYGLLVAIAPRPVGRLAHLILTLRGAAGRLSDSDHVMSFTFDRITVARPTRPKDKRRRIKIATDGEIAWLDLPLEFRVSEKPLLLLKPEPAVAEANRS</sequence>
<reference evidence="5" key="3">
    <citation type="journal article" date="2019" name="Int. J. Syst. Evol. Microbiol.">
        <title>The Global Catalogue of Microorganisms (GCM) 10K type strain sequencing project: providing services to taxonomists for standard genome sequencing and annotation.</title>
        <authorList>
            <consortium name="The Broad Institute Genomics Platform"/>
            <consortium name="The Broad Institute Genome Sequencing Center for Infectious Disease"/>
            <person name="Wu L."/>
            <person name="Ma J."/>
        </authorList>
    </citation>
    <scope>NUCLEOTIDE SEQUENCE [LARGE SCALE GENOMIC DNA]</scope>
    <source>
        <strain evidence="5">CGMCC 1.11013</strain>
    </source>
</reference>
<name>A0A069NQ81_9BURK</name>
<evidence type="ECO:0000313" key="2">
    <source>
        <dbReference type="EMBL" id="GGD65905.1"/>
    </source>
</evidence>
<reference evidence="2" key="4">
    <citation type="submission" date="2024-05" db="EMBL/GenBank/DDBJ databases">
        <authorList>
            <person name="Sun Q."/>
            <person name="Zhou Y."/>
        </authorList>
    </citation>
    <scope>NUCLEOTIDE SEQUENCE</scope>
    <source>
        <strain evidence="2">CGMCC 1.11013</strain>
    </source>
</reference>